<reference evidence="2 3" key="1">
    <citation type="submission" date="2023-11" db="EMBL/GenBank/DDBJ databases">
        <authorList>
            <person name="Xu M."/>
            <person name="Jiang T."/>
        </authorList>
    </citation>
    <scope>NUCLEOTIDE SEQUENCE [LARGE SCALE GENOMIC DNA]</scope>
    <source>
        <strain evidence="2 3">SD</strain>
    </source>
</reference>
<accession>A0ABU4VKS1</accession>
<gene>
    <name evidence="2" type="ORF">SK069_11780</name>
</gene>
<keyword evidence="3" id="KW-1185">Reference proteome</keyword>
<evidence type="ECO:0008006" key="4">
    <source>
        <dbReference type="Google" id="ProtNLM"/>
    </source>
</evidence>
<feature type="transmembrane region" description="Helical" evidence="1">
    <location>
        <begin position="190"/>
        <end position="212"/>
    </location>
</feature>
<feature type="transmembrane region" description="Helical" evidence="1">
    <location>
        <begin position="20"/>
        <end position="39"/>
    </location>
</feature>
<sequence length="396" mass="40980">MGDAPPDPHPSASGHRPDRFLVAAALLVVGGLVASLLFLGPLGSHTESAGGGGPRFAPLRAFVERTDDRMRLAITGRVRVGDVPGPTTLSVLGRDDGRCPLPPVDAAARITPPPGSVAIGWRAVTGPAPGAPLPIGRRIRSTGDLDLGPRVPGRLCVQLVHGGGAPRVLQTVAVAIPSDSGPMGSDEEGLLVLASSVLVAIGVLVGLVRLIVIARRRAGPDWGLPALPPGLRVPDALPLEVALPAVLPDDEEVLDLGGRRLPGPHGGPIDRLLVAPVGVLVVLRLAGAARVDAEGRLWVDGHDETMTLERLEHRRDLVAELLLEAGLGPGPVIAVIAVDAGGRTTDPVPVHRAVVVEAGRLQRFAEDGTALLDEDRRRIAAALSWRLPVPSSRGDA</sequence>
<dbReference type="RefSeq" id="WP_319954434.1">
    <property type="nucleotide sequence ID" value="NZ_JAXAVX010000005.1"/>
</dbReference>
<comment type="caution">
    <text evidence="2">The sequence shown here is derived from an EMBL/GenBank/DDBJ whole genome shotgun (WGS) entry which is preliminary data.</text>
</comment>
<dbReference type="Proteomes" id="UP001277761">
    <property type="component" value="Unassembled WGS sequence"/>
</dbReference>
<evidence type="ECO:0000313" key="2">
    <source>
        <dbReference type="EMBL" id="MDX8152279.1"/>
    </source>
</evidence>
<name>A0ABU4VKS1_9ACTN</name>
<organism evidence="2 3">
    <name type="scientific">Patulibacter brassicae</name>
    <dbReference type="NCBI Taxonomy" id="1705717"/>
    <lineage>
        <taxon>Bacteria</taxon>
        <taxon>Bacillati</taxon>
        <taxon>Actinomycetota</taxon>
        <taxon>Thermoleophilia</taxon>
        <taxon>Solirubrobacterales</taxon>
        <taxon>Patulibacteraceae</taxon>
        <taxon>Patulibacter</taxon>
    </lineage>
</organism>
<keyword evidence="1" id="KW-1133">Transmembrane helix</keyword>
<keyword evidence="1" id="KW-0472">Membrane</keyword>
<evidence type="ECO:0000313" key="3">
    <source>
        <dbReference type="Proteomes" id="UP001277761"/>
    </source>
</evidence>
<protein>
    <recommendedName>
        <fullName evidence="4">NERD domain-containing protein</fullName>
    </recommendedName>
</protein>
<keyword evidence="1" id="KW-0812">Transmembrane</keyword>
<evidence type="ECO:0000256" key="1">
    <source>
        <dbReference type="SAM" id="Phobius"/>
    </source>
</evidence>
<proteinExistence type="predicted"/>
<dbReference type="EMBL" id="JAXAVX010000005">
    <property type="protein sequence ID" value="MDX8152279.1"/>
    <property type="molecule type" value="Genomic_DNA"/>
</dbReference>